<reference evidence="1" key="1">
    <citation type="submission" date="2021-03" db="EMBL/GenBank/DDBJ databases">
        <title>Draft genome sequence of rust myrtle Austropuccinia psidii MF-1, a brazilian biotype.</title>
        <authorList>
            <person name="Quecine M.C."/>
            <person name="Pachon D.M.R."/>
            <person name="Bonatelli M.L."/>
            <person name="Correr F.H."/>
            <person name="Franceschini L.M."/>
            <person name="Leite T.F."/>
            <person name="Margarido G.R.A."/>
            <person name="Almeida C.A."/>
            <person name="Ferrarezi J.A."/>
            <person name="Labate C.A."/>
        </authorList>
    </citation>
    <scope>NUCLEOTIDE SEQUENCE</scope>
    <source>
        <strain evidence="1">MF-1</strain>
    </source>
</reference>
<dbReference type="AlphaFoldDB" id="A0A9Q3CGA0"/>
<dbReference type="OrthoDB" id="2506366at2759"/>
<protein>
    <submittedName>
        <fullName evidence="1">Uncharacterized protein</fullName>
    </submittedName>
</protein>
<evidence type="ECO:0000313" key="2">
    <source>
        <dbReference type="Proteomes" id="UP000765509"/>
    </source>
</evidence>
<comment type="caution">
    <text evidence="1">The sequence shown here is derived from an EMBL/GenBank/DDBJ whole genome shotgun (WGS) entry which is preliminary data.</text>
</comment>
<keyword evidence="2" id="KW-1185">Reference proteome</keyword>
<gene>
    <name evidence="1" type="ORF">O181_024216</name>
</gene>
<accession>A0A9Q3CGA0</accession>
<dbReference type="EMBL" id="AVOT02007713">
    <property type="protein sequence ID" value="MBW0484501.1"/>
    <property type="molecule type" value="Genomic_DNA"/>
</dbReference>
<name>A0A9Q3CGA0_9BASI</name>
<dbReference type="Proteomes" id="UP000765509">
    <property type="component" value="Unassembled WGS sequence"/>
</dbReference>
<proteinExistence type="predicted"/>
<sequence>MSATEDVKEKIEERQGYEEKNWTKLKEELTMEWGRVEPERRYRPESLEKPFNNIKREGGISNLAEYKRLIGEYEKITNYLYKYGYSRREFEHNGELYARCSTEIRTSIVKEMGRDKVVIQERNGGYIVTEIKVLKSYIEKDLEAVIISRDRFGDTIPHYEFNHPHIDKTQATKVQFVDETMETALNYLKELSKKIKEEQRLRIQDQ</sequence>
<evidence type="ECO:0000313" key="1">
    <source>
        <dbReference type="EMBL" id="MBW0484501.1"/>
    </source>
</evidence>
<organism evidence="1 2">
    <name type="scientific">Austropuccinia psidii MF-1</name>
    <dbReference type="NCBI Taxonomy" id="1389203"/>
    <lineage>
        <taxon>Eukaryota</taxon>
        <taxon>Fungi</taxon>
        <taxon>Dikarya</taxon>
        <taxon>Basidiomycota</taxon>
        <taxon>Pucciniomycotina</taxon>
        <taxon>Pucciniomycetes</taxon>
        <taxon>Pucciniales</taxon>
        <taxon>Sphaerophragmiaceae</taxon>
        <taxon>Austropuccinia</taxon>
    </lineage>
</organism>